<feature type="transmembrane region" description="Helical" evidence="6">
    <location>
        <begin position="465"/>
        <end position="486"/>
    </location>
</feature>
<comment type="caution">
    <text evidence="7">The sequence shown here is derived from an EMBL/GenBank/DDBJ whole genome shotgun (WGS) entry which is preliminary data.</text>
</comment>
<feature type="region of interest" description="Disordered" evidence="5">
    <location>
        <begin position="268"/>
        <end position="361"/>
    </location>
</feature>
<dbReference type="HOGENOM" id="CLU_346881_0_0_1"/>
<feature type="transmembrane region" description="Helical" evidence="6">
    <location>
        <begin position="424"/>
        <end position="445"/>
    </location>
</feature>
<evidence type="ECO:0000256" key="5">
    <source>
        <dbReference type="SAM" id="MobiDB-lite"/>
    </source>
</evidence>
<sequence length="814" mass="88950">MFSDRRLPASPRPGVVSWTGTSIATKKAEIQLGLIAAGGLGWVVDTSSVHRVAAKVISPLVCLRPPFATMIFSAQYMSERTLPPIGPLLLTVFACILEVFILCFAGWVLARVGILDRKTQKQLNRLNVSLFTPSLLFNKVAFSLSPEKLQELWIIPIFFVGITAVSSIVAWVLGTVFGLKRSQRNFAIAASAFQNSNSLPIALMQSLVVTVHELKWGKGDTKDSMLGRALTYLVLYSTLGMILRWSYGVHLLAQADEETLAINEQPTETEPLLSEHQEGTAQTAQGSMSRPKSRVSFTVDGDQTPGSSPRAQLSHLPQPPAVLDPSPTLQVPTEQDFARPKAGRRQTTFRGKDFYSFPATPARSHDNIASLAASTADTPDYNDDASQDDEWGSTQQLLPHAATAPTSSRFQSLIRRAKRRIMRFLKGLNEFMTIPMYAAVASLIVACVPPMQHALDKHMQPVKGALLNAGSCSIPVTLIVLGAYFYRPKEDTDVATTAGRVSASSSTTLIGNWRDNLRLGSLTKGSEDASKYPGETKTVFIAVLSRMVITPLVLLPLMAVFTTFDVHELFVDPVFVVSIVLLISSPPALTLAQITQAASGDSNHILGLLRIHTPTHDCFRSIRADSDAYIPPNFVGSCDPSSVSLAPFDVQKKVSTLPLPTTPKNNFLKMEVDSASKDDYSRRDDRDDRDRRNRRDRDRSRSRDRDRDRERDRDRDRDRRDAITMMTIGAAATLALAVDLVLVIAAALAHPECVAAVVIAPVLVLGTGSVIASHARLEVQSTQTQMKRPNSARAARRKIGSTLEISATMSNTAT</sequence>
<feature type="compositionally biased region" description="Polar residues" evidence="5">
    <location>
        <begin position="279"/>
        <end position="290"/>
    </location>
</feature>
<evidence type="ECO:0000256" key="2">
    <source>
        <dbReference type="ARBA" id="ARBA00022692"/>
    </source>
</evidence>
<feature type="region of interest" description="Disordered" evidence="5">
    <location>
        <begin position="678"/>
        <end position="717"/>
    </location>
</feature>
<dbReference type="GO" id="GO:0005783">
    <property type="term" value="C:endoplasmic reticulum"/>
    <property type="evidence" value="ECO:0007669"/>
    <property type="project" value="TreeGrafter"/>
</dbReference>
<accession>L8WY98</accession>
<protein>
    <submittedName>
        <fullName evidence="7">Endoplasmic reticulum auxin efflux carrier</fullName>
    </submittedName>
</protein>
<evidence type="ECO:0000256" key="4">
    <source>
        <dbReference type="ARBA" id="ARBA00023136"/>
    </source>
</evidence>
<name>L8WY98_THACA</name>
<feature type="transmembrane region" description="Helical" evidence="6">
    <location>
        <begin position="126"/>
        <end position="146"/>
    </location>
</feature>
<reference evidence="7 8" key="1">
    <citation type="journal article" date="2013" name="Nat. Commun.">
        <title>The evolution and pathogenic mechanisms of the rice sheath blight pathogen.</title>
        <authorList>
            <person name="Zheng A."/>
            <person name="Lin R."/>
            <person name="Xu L."/>
            <person name="Qin P."/>
            <person name="Tang C."/>
            <person name="Ai P."/>
            <person name="Zhang D."/>
            <person name="Liu Y."/>
            <person name="Sun Z."/>
            <person name="Feng H."/>
            <person name="Wang Y."/>
            <person name="Chen Y."/>
            <person name="Liang X."/>
            <person name="Fu R."/>
            <person name="Li Q."/>
            <person name="Zhang J."/>
            <person name="Yu X."/>
            <person name="Xie Z."/>
            <person name="Ding L."/>
            <person name="Guan P."/>
            <person name="Tang J."/>
            <person name="Liang Y."/>
            <person name="Wang S."/>
            <person name="Deng Q."/>
            <person name="Li S."/>
            <person name="Zhu J."/>
            <person name="Wang L."/>
            <person name="Liu H."/>
            <person name="Li P."/>
        </authorList>
    </citation>
    <scope>NUCLEOTIDE SEQUENCE [LARGE SCALE GENOMIC DNA]</scope>
    <source>
        <strain evidence="8">AG-1 IA</strain>
    </source>
</reference>
<dbReference type="OrthoDB" id="2499604at2759"/>
<keyword evidence="4 6" id="KW-0472">Membrane</keyword>
<dbReference type="PANTHER" id="PTHR31794">
    <property type="entry name" value="AUXIN EFFLUX TRANSPORTER FAMILY PROTEIN (EUROFUNG)"/>
    <property type="match status" value="1"/>
</dbReference>
<dbReference type="OMA" id="YMSERTL"/>
<dbReference type="Pfam" id="PF03547">
    <property type="entry name" value="Mem_trans"/>
    <property type="match status" value="1"/>
</dbReference>
<dbReference type="GO" id="GO:0055085">
    <property type="term" value="P:transmembrane transport"/>
    <property type="evidence" value="ECO:0007669"/>
    <property type="project" value="InterPro"/>
</dbReference>
<evidence type="ECO:0000313" key="8">
    <source>
        <dbReference type="Proteomes" id="UP000011668"/>
    </source>
</evidence>
<evidence type="ECO:0000256" key="1">
    <source>
        <dbReference type="ARBA" id="ARBA00004141"/>
    </source>
</evidence>
<dbReference type="AlphaFoldDB" id="L8WY98"/>
<dbReference type="PANTHER" id="PTHR31794:SF2">
    <property type="entry name" value="AUXIN EFFLUX TRANSPORTER FAMILY PROTEIN (EUROFUNG)"/>
    <property type="match status" value="1"/>
</dbReference>
<feature type="transmembrane region" description="Helical" evidence="6">
    <location>
        <begin position="88"/>
        <end position="114"/>
    </location>
</feature>
<feature type="transmembrane region" description="Helical" evidence="6">
    <location>
        <begin position="723"/>
        <end position="748"/>
    </location>
</feature>
<feature type="transmembrane region" description="Helical" evidence="6">
    <location>
        <begin position="539"/>
        <end position="561"/>
    </location>
</feature>
<dbReference type="GO" id="GO:0016020">
    <property type="term" value="C:membrane"/>
    <property type="evidence" value="ECO:0007669"/>
    <property type="project" value="UniProtKB-SubCell"/>
</dbReference>
<evidence type="ECO:0000313" key="7">
    <source>
        <dbReference type="EMBL" id="ELU41743.1"/>
    </source>
</evidence>
<dbReference type="InterPro" id="IPR004776">
    <property type="entry name" value="Mem_transp_PIN-like"/>
</dbReference>
<dbReference type="EMBL" id="AFRT01000995">
    <property type="protein sequence ID" value="ELU41743.1"/>
    <property type="molecule type" value="Genomic_DNA"/>
</dbReference>
<feature type="transmembrane region" description="Helical" evidence="6">
    <location>
        <begin position="152"/>
        <end position="174"/>
    </location>
</feature>
<dbReference type="STRING" id="983506.L8WY98"/>
<proteinExistence type="predicted"/>
<evidence type="ECO:0000256" key="6">
    <source>
        <dbReference type="SAM" id="Phobius"/>
    </source>
</evidence>
<gene>
    <name evidence="7" type="ORF">AG1IA_04215</name>
</gene>
<feature type="transmembrane region" description="Helical" evidence="6">
    <location>
        <begin position="754"/>
        <end position="777"/>
    </location>
</feature>
<keyword evidence="8" id="KW-1185">Reference proteome</keyword>
<evidence type="ECO:0000256" key="3">
    <source>
        <dbReference type="ARBA" id="ARBA00022989"/>
    </source>
</evidence>
<comment type="subcellular location">
    <subcellularLocation>
        <location evidence="1">Membrane</location>
        <topology evidence="1">Multi-pass membrane protein</topology>
    </subcellularLocation>
</comment>
<feature type="transmembrane region" description="Helical" evidence="6">
    <location>
        <begin position="573"/>
        <end position="592"/>
    </location>
</feature>
<keyword evidence="3 6" id="KW-1133">Transmembrane helix</keyword>
<dbReference type="Proteomes" id="UP000011668">
    <property type="component" value="Unassembled WGS sequence"/>
</dbReference>
<organism evidence="7 8">
    <name type="scientific">Thanatephorus cucumeris (strain AG1-IA)</name>
    <name type="common">Rice sheath blight fungus</name>
    <name type="synonym">Rhizoctonia solani</name>
    <dbReference type="NCBI Taxonomy" id="983506"/>
    <lineage>
        <taxon>Eukaryota</taxon>
        <taxon>Fungi</taxon>
        <taxon>Dikarya</taxon>
        <taxon>Basidiomycota</taxon>
        <taxon>Agaricomycotina</taxon>
        <taxon>Agaricomycetes</taxon>
        <taxon>Cantharellales</taxon>
        <taxon>Ceratobasidiaceae</taxon>
        <taxon>Rhizoctonia</taxon>
        <taxon>Rhizoctonia solani AG-1</taxon>
    </lineage>
</organism>
<keyword evidence="2 6" id="KW-0812">Transmembrane</keyword>